<dbReference type="Xenbase" id="XB-GENE-6485670">
    <property type="gene designation" value="trim45.L"/>
</dbReference>
<dbReference type="InterPro" id="IPR000315">
    <property type="entry name" value="Znf_B-box"/>
</dbReference>
<keyword evidence="5" id="KW-0677">Repeat</keyword>
<dbReference type="InterPro" id="IPR017907">
    <property type="entry name" value="Znf_RING_CS"/>
</dbReference>
<dbReference type="SMART" id="SM00336">
    <property type="entry name" value="BBOX"/>
    <property type="match status" value="2"/>
</dbReference>
<dbReference type="Gene3D" id="3.30.40.10">
    <property type="entry name" value="Zinc/RING finger domain, C3HC4 (zinc finger)"/>
    <property type="match status" value="1"/>
</dbReference>
<evidence type="ECO:0000313" key="14">
    <source>
        <dbReference type="Xenbase" id="XB-GENE-6485670"/>
    </source>
</evidence>
<evidence type="ECO:0000313" key="12">
    <source>
        <dbReference type="Proteomes" id="UP000186698"/>
    </source>
</evidence>
<accession>A0A8J0UFT0</accession>
<evidence type="ECO:0000256" key="5">
    <source>
        <dbReference type="ARBA" id="ARBA00022737"/>
    </source>
</evidence>
<dbReference type="GO" id="GO:0061630">
    <property type="term" value="F:ubiquitin protein ligase activity"/>
    <property type="evidence" value="ECO:0000318"/>
    <property type="project" value="GO_Central"/>
</dbReference>
<dbReference type="InterPro" id="IPR001841">
    <property type="entry name" value="Znf_RING"/>
</dbReference>
<evidence type="ECO:0000256" key="3">
    <source>
        <dbReference type="ARBA" id="ARBA00012483"/>
    </source>
</evidence>
<dbReference type="InterPro" id="IPR027370">
    <property type="entry name" value="Znf-RING_euk"/>
</dbReference>
<dbReference type="SUPFAM" id="SSF57845">
    <property type="entry name" value="B-box zinc-binding domain"/>
    <property type="match status" value="1"/>
</dbReference>
<feature type="domain" description="RING-type" evidence="10">
    <location>
        <begin position="16"/>
        <end position="67"/>
    </location>
</feature>
<sequence length="556" mass="60605">MAESDSWQEPRGRTRCPQCQQLFSEPRVLPCLHSVCGGCLAKLEPFSALGKGQSVGTQWSILCPVCDCEVELPAGGLEDLLPDWLAEGEVLLAQVQSGGLQLPCDLCREGPAERRCQECKVNVCEFCCRAHRRQKRTASHPLHPLQELSLGTILPPAPCCTLHPLEALGLFCEPCAVPCCRDCAITNHRGHELKPTAECAGRHRESLLKALQESEPHIQELEAALRGVEEAGEALGHRTVGLRAEIEAFIEGYVKAVLEHKAALLRDIEEETQRRQQLLDLRRARLQQQLLDLRTALGFTRDLVARGPDLHLIKAQGLALTRLKQLNQGEPRPAELNDPAGIQFSPWEEAGLYQGYQMHGVLRGKVADPGKCEVRGAGLQSVCQGQLTSFTFFCRTTSGDLLGTGGQPPTVTIVHKETNRSLPPSIQDNQDGTFHVSYRATEAGDLSISLTQGARHIQGSPFSVKVRDKSQRHPGIYHCCTFCSSGGQKEARCGCGGTMPGTDEATWICGYQGCGHGHKGHPGHSHWSCCGDTKKKSECLGVSSTAPRNLLRTVAL</sequence>
<evidence type="ECO:0000256" key="8">
    <source>
        <dbReference type="PROSITE-ProRule" id="PRU00024"/>
    </source>
</evidence>
<evidence type="ECO:0000256" key="1">
    <source>
        <dbReference type="ARBA" id="ARBA00000900"/>
    </source>
</evidence>
<evidence type="ECO:0000256" key="4">
    <source>
        <dbReference type="ARBA" id="ARBA00022723"/>
    </source>
</evidence>
<evidence type="ECO:0000256" key="2">
    <source>
        <dbReference type="ARBA" id="ARBA00008518"/>
    </source>
</evidence>
<dbReference type="Gene3D" id="2.60.40.10">
    <property type="entry name" value="Immunoglobulins"/>
    <property type="match status" value="1"/>
</dbReference>
<protein>
    <recommendedName>
        <fullName evidence="3">RING-type E3 ubiquitin transferase</fullName>
        <ecNumber evidence="3">2.3.2.27</ecNumber>
    </recommendedName>
</protein>
<proteinExistence type="inferred from homology"/>
<dbReference type="Pfam" id="PF13445">
    <property type="entry name" value="zf-RING_UBOX"/>
    <property type="match status" value="1"/>
</dbReference>
<dbReference type="InterPro" id="IPR014756">
    <property type="entry name" value="Ig_E-set"/>
</dbReference>
<dbReference type="PROSITE" id="PS00518">
    <property type="entry name" value="ZF_RING_1"/>
    <property type="match status" value="1"/>
</dbReference>
<dbReference type="GO" id="GO:0005654">
    <property type="term" value="C:nucleoplasm"/>
    <property type="evidence" value="ECO:0000318"/>
    <property type="project" value="GO_Central"/>
</dbReference>
<dbReference type="SUPFAM" id="SSF81296">
    <property type="entry name" value="E set domains"/>
    <property type="match status" value="1"/>
</dbReference>
<dbReference type="PROSITE" id="PS50089">
    <property type="entry name" value="ZF_RING_2"/>
    <property type="match status" value="1"/>
</dbReference>
<comment type="catalytic activity">
    <reaction evidence="1">
        <text>S-ubiquitinyl-[E2 ubiquitin-conjugating enzyme]-L-cysteine + [acceptor protein]-L-lysine = [E2 ubiquitin-conjugating enzyme]-L-cysteine + N(6)-ubiquitinyl-[acceptor protein]-L-lysine.</text>
        <dbReference type="EC" id="2.3.2.27"/>
    </reaction>
</comment>
<evidence type="ECO:0000256" key="9">
    <source>
        <dbReference type="PROSITE-ProRule" id="PRU00087"/>
    </source>
</evidence>
<keyword evidence="7" id="KW-0862">Zinc</keyword>
<evidence type="ECO:0000313" key="13">
    <source>
        <dbReference type="RefSeq" id="XP_018101244.1"/>
    </source>
</evidence>
<dbReference type="SMART" id="SM00557">
    <property type="entry name" value="IG_FLMN"/>
    <property type="match status" value="1"/>
</dbReference>
<name>A0A8J0UFT0_XENLA</name>
<dbReference type="Gene3D" id="3.30.160.60">
    <property type="entry name" value="Classic Zinc Finger"/>
    <property type="match status" value="1"/>
</dbReference>
<feature type="domain" description="B box-type" evidence="11">
    <location>
        <begin position="104"/>
        <end position="145"/>
    </location>
</feature>
<evidence type="ECO:0000256" key="7">
    <source>
        <dbReference type="ARBA" id="ARBA00022833"/>
    </source>
</evidence>
<dbReference type="GeneID" id="108707777"/>
<evidence type="ECO:0000256" key="6">
    <source>
        <dbReference type="ARBA" id="ARBA00022771"/>
    </source>
</evidence>
<dbReference type="PROSITE" id="PS50194">
    <property type="entry name" value="FILAMIN_REPEAT"/>
    <property type="match status" value="1"/>
</dbReference>
<dbReference type="SUPFAM" id="SSF57850">
    <property type="entry name" value="RING/U-box"/>
    <property type="match status" value="1"/>
</dbReference>
<gene>
    <name evidence="13 14" type="primary">trim45.L</name>
</gene>
<dbReference type="GO" id="GO:0008270">
    <property type="term" value="F:zinc ion binding"/>
    <property type="evidence" value="ECO:0007669"/>
    <property type="project" value="UniProtKB-KW"/>
</dbReference>
<organism evidence="12 13">
    <name type="scientific">Xenopus laevis</name>
    <name type="common">African clawed frog</name>
    <dbReference type="NCBI Taxonomy" id="8355"/>
    <lineage>
        <taxon>Eukaryota</taxon>
        <taxon>Metazoa</taxon>
        <taxon>Chordata</taxon>
        <taxon>Craniata</taxon>
        <taxon>Vertebrata</taxon>
        <taxon>Euteleostomi</taxon>
        <taxon>Amphibia</taxon>
        <taxon>Batrachia</taxon>
        <taxon>Anura</taxon>
        <taxon>Pipoidea</taxon>
        <taxon>Pipidae</taxon>
        <taxon>Xenopodinae</taxon>
        <taxon>Xenopus</taxon>
        <taxon>Xenopus</taxon>
    </lineage>
</organism>
<dbReference type="Pfam" id="PF00643">
    <property type="entry name" value="zf-B_box"/>
    <property type="match status" value="1"/>
</dbReference>
<reference evidence="13" key="1">
    <citation type="submission" date="2025-08" db="UniProtKB">
        <authorList>
            <consortium name="RefSeq"/>
        </authorList>
    </citation>
    <scope>IDENTIFICATION</scope>
    <source>
        <strain evidence="13">J_2021</strain>
        <tissue evidence="13">Erythrocytes</tissue>
    </source>
</reference>
<dbReference type="AlphaFoldDB" id="A0A8J0UFT0"/>
<dbReference type="CTD" id="108707777"/>
<feature type="domain" description="B box-type" evidence="11">
    <location>
        <begin position="160"/>
        <end position="196"/>
    </location>
</feature>
<dbReference type="AGR" id="Xenbase:XB-GENE-6485670"/>
<dbReference type="KEGG" id="xla:108707777"/>
<dbReference type="InterPro" id="IPR017868">
    <property type="entry name" value="Filamin/ABP280_repeat-like"/>
</dbReference>
<dbReference type="EC" id="2.3.2.27" evidence="3"/>
<dbReference type="CDD" id="cd16588">
    <property type="entry name" value="RING-HC_TRIM45_C-VII"/>
    <property type="match status" value="1"/>
</dbReference>
<dbReference type="Pfam" id="PF00630">
    <property type="entry name" value="Filamin"/>
    <property type="match status" value="1"/>
</dbReference>
<dbReference type="InterPro" id="IPR013083">
    <property type="entry name" value="Znf_RING/FYVE/PHD"/>
</dbReference>
<dbReference type="CDD" id="cd19809">
    <property type="entry name" value="Bbox1_TRIM45_C-X"/>
    <property type="match status" value="1"/>
</dbReference>
<dbReference type="PANTHER" id="PTHR25462:SF291">
    <property type="entry name" value="E3 UBIQUITIN-PROTEIN LIGASE TRIM45"/>
    <property type="match status" value="1"/>
</dbReference>
<feature type="repeat" description="Filamin" evidence="9">
    <location>
        <begin position="364"/>
        <end position="466"/>
    </location>
</feature>
<evidence type="ECO:0000259" key="10">
    <source>
        <dbReference type="PROSITE" id="PS50089"/>
    </source>
</evidence>
<dbReference type="InterPro" id="IPR047153">
    <property type="entry name" value="TRIM45/56/19-like"/>
</dbReference>
<comment type="similarity">
    <text evidence="2">Belongs to the TRIM/RBCC family.</text>
</comment>
<evidence type="ECO:0000259" key="11">
    <source>
        <dbReference type="PROSITE" id="PS50119"/>
    </source>
</evidence>
<dbReference type="PANTHER" id="PTHR25462">
    <property type="entry name" value="BONUS, ISOFORM C-RELATED"/>
    <property type="match status" value="1"/>
</dbReference>
<keyword evidence="6 8" id="KW-0863">Zinc-finger</keyword>
<dbReference type="RefSeq" id="XP_018101244.1">
    <property type="nucleotide sequence ID" value="XM_018245755.2"/>
</dbReference>
<dbReference type="SMART" id="SM00184">
    <property type="entry name" value="RING"/>
    <property type="match status" value="1"/>
</dbReference>
<dbReference type="OrthoDB" id="264520at2759"/>
<dbReference type="InterPro" id="IPR013783">
    <property type="entry name" value="Ig-like_fold"/>
</dbReference>
<dbReference type="Proteomes" id="UP000186698">
    <property type="component" value="Chromosome 2L"/>
</dbReference>
<dbReference type="PROSITE" id="PS50119">
    <property type="entry name" value="ZF_BBOX"/>
    <property type="match status" value="2"/>
</dbReference>
<keyword evidence="4" id="KW-0479">Metal-binding</keyword>
<dbReference type="Gene3D" id="4.10.830.40">
    <property type="match status" value="1"/>
</dbReference>
<dbReference type="InterPro" id="IPR001298">
    <property type="entry name" value="Filamin/ABP280_rpt"/>
</dbReference>
<keyword evidence="12" id="KW-1185">Reference proteome</keyword>